<dbReference type="GO" id="GO:0045214">
    <property type="term" value="P:sarcomere organization"/>
    <property type="evidence" value="ECO:0007669"/>
    <property type="project" value="TreeGrafter"/>
</dbReference>
<evidence type="ECO:0000313" key="6">
    <source>
        <dbReference type="RefSeq" id="XP_026681918.1"/>
    </source>
</evidence>
<dbReference type="Gene3D" id="2.60.40.10">
    <property type="entry name" value="Immunoglobulins"/>
    <property type="match status" value="7"/>
</dbReference>
<dbReference type="PANTHER" id="PTHR14340:SF9">
    <property type="entry name" value="FIBRONECTIN TYPE-III DOMAIN-CONTAINING PROTEIN"/>
    <property type="match status" value="1"/>
</dbReference>
<keyword evidence="2" id="KW-0393">Immunoglobulin domain</keyword>
<dbReference type="SMART" id="SM00409">
    <property type="entry name" value="IG"/>
    <property type="match status" value="1"/>
</dbReference>
<evidence type="ECO:0000313" key="5">
    <source>
        <dbReference type="Proteomes" id="UP000079169"/>
    </source>
</evidence>
<dbReference type="GeneID" id="103512723"/>
<dbReference type="KEGG" id="dci:103512723"/>
<feature type="region of interest" description="Disordered" evidence="3">
    <location>
        <begin position="420"/>
        <end position="450"/>
    </location>
</feature>
<dbReference type="InterPro" id="IPR036179">
    <property type="entry name" value="Ig-like_dom_sf"/>
</dbReference>
<dbReference type="FunFam" id="2.60.40.10:FF:000056">
    <property type="entry name" value="twitchin isoform X4"/>
    <property type="match status" value="2"/>
</dbReference>
<feature type="domain" description="Fibronectin type-III" evidence="4">
    <location>
        <begin position="328"/>
        <end position="422"/>
    </location>
</feature>
<dbReference type="GO" id="GO:0008307">
    <property type="term" value="F:structural constituent of muscle"/>
    <property type="evidence" value="ECO:0007669"/>
    <property type="project" value="TreeGrafter"/>
</dbReference>
<dbReference type="SUPFAM" id="SSF48726">
    <property type="entry name" value="Immunoglobulin"/>
    <property type="match status" value="1"/>
</dbReference>
<evidence type="ECO:0000259" key="4">
    <source>
        <dbReference type="PROSITE" id="PS50853"/>
    </source>
</evidence>
<accession>A0A3Q0J4R3</accession>
<dbReference type="AlphaFoldDB" id="A0A3Q0J4R3"/>
<sequence length="668" mass="73807">MVSRWVPSQANTAWAISMAPHIDRRHLGDIKLSAGTTLKFDANIIGEPVPHVDWRAGGNPLNLRPIWEKCAQTEGDTPKGKVLDLIEGNQYEFRVLAVNKGGPGEPSDPTAPHPNPIWEKCAQTEGDTPKGKVLDLIEGNQYEFRVLAVNKGGPGEPSDPTAPHIARAKKVLLCPIWEKCAQTEGDTPKGKVLDLIEGNQYEFRVLAVNKGGPGEPSDPTAPHIARAKKVSPYINRDQLSDIKVRAGSNFEFDINVIGEPIPTKEWLCNDITIISKDRFKIVNDDKSTKLKVFDSKRGDSGIYTLAVKNSWGTDKGTAKVTVLDIPSPPEGPLKPSNITKSSCNLEWRAPRDDGGTDILHYVVEKMDMETGRWVPMGDVSGTYTRAENLIEGHDYNFRVKAVNKIGESLPLVCQSPITAKDPFGRPDRPGQPTVTDWGKDHVDLEWTPPKKDGGSPISQYIIEKKPKYGPWEKACIVPANITATSVPDLKEGEEYEFRVIAVNKGGPGEPSKASAPVTCKPRFVAPVIDQYALQDMTVKAGTRPTSSLSKAQEYNPFITLLFKNFVLDLNEDVPGKPSKPEATDVDKDHIKIKWQQPISNGGSAIKGYEVERRERTSGRWIKITPDPIRSNTKFLNNKVMKGLYSWAFEREEVGRQPCQKTEPHGRGS</sequence>
<evidence type="ECO:0000256" key="2">
    <source>
        <dbReference type="ARBA" id="ARBA00023319"/>
    </source>
</evidence>
<dbReference type="FunFam" id="2.60.40.10:FF:000051">
    <property type="entry name" value="Uncharacterized protein, isoform J"/>
    <property type="match status" value="1"/>
</dbReference>
<evidence type="ECO:0000256" key="3">
    <source>
        <dbReference type="SAM" id="MobiDB-lite"/>
    </source>
</evidence>
<keyword evidence="5" id="KW-1185">Reference proteome</keyword>
<dbReference type="InterPro" id="IPR013783">
    <property type="entry name" value="Ig-like_fold"/>
</dbReference>
<reference evidence="6" key="1">
    <citation type="submission" date="2025-08" db="UniProtKB">
        <authorList>
            <consortium name="RefSeq"/>
        </authorList>
    </citation>
    <scope>IDENTIFICATION</scope>
</reference>
<dbReference type="InterPro" id="IPR003599">
    <property type="entry name" value="Ig_sub"/>
</dbReference>
<feature type="compositionally biased region" description="Basic and acidic residues" evidence="3">
    <location>
        <begin position="437"/>
        <end position="450"/>
    </location>
</feature>
<dbReference type="PANTHER" id="PTHR14340">
    <property type="entry name" value="MICROFIBRIL-ASSOCIATED GLYCOPROTEIN 3"/>
    <property type="match status" value="1"/>
</dbReference>
<proteinExistence type="predicted"/>
<dbReference type="Proteomes" id="UP000079169">
    <property type="component" value="Unplaced"/>
</dbReference>
<dbReference type="InterPro" id="IPR036116">
    <property type="entry name" value="FN3_sf"/>
</dbReference>
<feature type="domain" description="Fibronectin type-III" evidence="4">
    <location>
        <begin position="576"/>
        <end position="668"/>
    </location>
</feature>
<dbReference type="OMA" id="WAFEREE"/>
<feature type="domain" description="Fibronectin type-III" evidence="4">
    <location>
        <begin position="428"/>
        <end position="522"/>
    </location>
</feature>
<organism evidence="5 6">
    <name type="scientific">Diaphorina citri</name>
    <name type="common">Asian citrus psyllid</name>
    <dbReference type="NCBI Taxonomy" id="121845"/>
    <lineage>
        <taxon>Eukaryota</taxon>
        <taxon>Metazoa</taxon>
        <taxon>Ecdysozoa</taxon>
        <taxon>Arthropoda</taxon>
        <taxon>Hexapoda</taxon>
        <taxon>Insecta</taxon>
        <taxon>Pterygota</taxon>
        <taxon>Neoptera</taxon>
        <taxon>Paraneoptera</taxon>
        <taxon>Hemiptera</taxon>
        <taxon>Sternorrhyncha</taxon>
        <taxon>Psylloidea</taxon>
        <taxon>Psyllidae</taxon>
        <taxon>Diaphorininae</taxon>
        <taxon>Diaphorina</taxon>
    </lineage>
</organism>
<dbReference type="GO" id="GO:0031430">
    <property type="term" value="C:M band"/>
    <property type="evidence" value="ECO:0007669"/>
    <property type="project" value="TreeGrafter"/>
</dbReference>
<dbReference type="SMART" id="SM00060">
    <property type="entry name" value="FN3"/>
    <property type="match status" value="6"/>
</dbReference>
<dbReference type="SUPFAM" id="SSF49265">
    <property type="entry name" value="Fibronectin type III"/>
    <property type="match status" value="4"/>
</dbReference>
<dbReference type="STRING" id="121845.A0A3Q0J4R3"/>
<dbReference type="CDD" id="cd00063">
    <property type="entry name" value="FN3"/>
    <property type="match status" value="6"/>
</dbReference>
<dbReference type="PRINTS" id="PR00014">
    <property type="entry name" value="FNTYPEIII"/>
</dbReference>
<evidence type="ECO:0000256" key="1">
    <source>
        <dbReference type="ARBA" id="ARBA00022737"/>
    </source>
</evidence>
<dbReference type="PaxDb" id="121845-A0A3Q0J4R3"/>
<dbReference type="GO" id="GO:0048738">
    <property type="term" value="P:cardiac muscle tissue development"/>
    <property type="evidence" value="ECO:0007669"/>
    <property type="project" value="TreeGrafter"/>
</dbReference>
<dbReference type="Pfam" id="PF07679">
    <property type="entry name" value="I-set"/>
    <property type="match status" value="1"/>
</dbReference>
<dbReference type="Pfam" id="PF00041">
    <property type="entry name" value="fn3"/>
    <property type="match status" value="2"/>
</dbReference>
<gene>
    <name evidence="6" type="primary">LOC103512723</name>
</gene>
<dbReference type="InterPro" id="IPR013098">
    <property type="entry name" value="Ig_I-set"/>
</dbReference>
<name>A0A3Q0J4R3_DIACI</name>
<dbReference type="PROSITE" id="PS50853">
    <property type="entry name" value="FN3"/>
    <property type="match status" value="3"/>
</dbReference>
<dbReference type="InterPro" id="IPR003961">
    <property type="entry name" value="FN3_dom"/>
</dbReference>
<dbReference type="RefSeq" id="XP_026681918.1">
    <property type="nucleotide sequence ID" value="XM_026826117.1"/>
</dbReference>
<keyword evidence="1" id="KW-0677">Repeat</keyword>
<protein>
    <submittedName>
        <fullName evidence="6">Twitchin-like</fullName>
    </submittedName>
</protein>